<dbReference type="GO" id="GO:0006297">
    <property type="term" value="P:nucleotide-excision repair, DNA gap filling"/>
    <property type="evidence" value="ECO:0007669"/>
    <property type="project" value="TreeGrafter"/>
</dbReference>
<dbReference type="GO" id="GO:0006310">
    <property type="term" value="P:DNA recombination"/>
    <property type="evidence" value="ECO:0007669"/>
    <property type="project" value="UniProtKB-KW"/>
</dbReference>
<evidence type="ECO:0000313" key="5">
    <source>
        <dbReference type="Proteomes" id="UP000287651"/>
    </source>
</evidence>
<dbReference type="PANTHER" id="PTHR45997">
    <property type="entry name" value="DNA LIGASE 4"/>
    <property type="match status" value="1"/>
</dbReference>
<dbReference type="GO" id="GO:0003677">
    <property type="term" value="F:DNA binding"/>
    <property type="evidence" value="ECO:0007669"/>
    <property type="project" value="InterPro"/>
</dbReference>
<dbReference type="GO" id="GO:0003910">
    <property type="term" value="F:DNA ligase (ATP) activity"/>
    <property type="evidence" value="ECO:0007669"/>
    <property type="project" value="InterPro"/>
</dbReference>
<dbReference type="PROSITE" id="PS50172">
    <property type="entry name" value="BRCT"/>
    <property type="match status" value="1"/>
</dbReference>
<dbReference type="InterPro" id="IPR029710">
    <property type="entry name" value="LIG4"/>
</dbReference>
<dbReference type="InterPro" id="IPR036420">
    <property type="entry name" value="BRCT_dom_sf"/>
</dbReference>
<dbReference type="Proteomes" id="UP000287651">
    <property type="component" value="Unassembled WGS sequence"/>
</dbReference>
<evidence type="ECO:0000313" key="4">
    <source>
        <dbReference type="EMBL" id="RRT63186.1"/>
    </source>
</evidence>
<organism evidence="4 5">
    <name type="scientific">Ensete ventricosum</name>
    <name type="common">Abyssinian banana</name>
    <name type="synonym">Musa ensete</name>
    <dbReference type="NCBI Taxonomy" id="4639"/>
    <lineage>
        <taxon>Eukaryota</taxon>
        <taxon>Viridiplantae</taxon>
        <taxon>Streptophyta</taxon>
        <taxon>Embryophyta</taxon>
        <taxon>Tracheophyta</taxon>
        <taxon>Spermatophyta</taxon>
        <taxon>Magnoliopsida</taxon>
        <taxon>Liliopsida</taxon>
        <taxon>Zingiberales</taxon>
        <taxon>Musaceae</taxon>
        <taxon>Ensete</taxon>
    </lineage>
</organism>
<feature type="domain" description="BRCT" evidence="3">
    <location>
        <begin position="17"/>
        <end position="40"/>
    </location>
</feature>
<evidence type="ECO:0000256" key="1">
    <source>
        <dbReference type="ARBA" id="ARBA00023172"/>
    </source>
</evidence>
<dbReference type="GO" id="GO:0005524">
    <property type="term" value="F:ATP binding"/>
    <property type="evidence" value="ECO:0007669"/>
    <property type="project" value="InterPro"/>
</dbReference>
<dbReference type="AlphaFoldDB" id="A0A426ZGT3"/>
<reference evidence="4 5" key="1">
    <citation type="journal article" date="2014" name="Agronomy (Basel)">
        <title>A Draft Genome Sequence for Ensete ventricosum, the Drought-Tolerant Tree Against Hunger.</title>
        <authorList>
            <person name="Harrison J."/>
            <person name="Moore K.A."/>
            <person name="Paszkiewicz K."/>
            <person name="Jones T."/>
            <person name="Grant M."/>
            <person name="Ambacheew D."/>
            <person name="Muzemil S."/>
            <person name="Studholme D.J."/>
        </authorList>
    </citation>
    <scope>NUCLEOTIDE SEQUENCE [LARGE SCALE GENOMIC DNA]</scope>
</reference>
<evidence type="ECO:0000259" key="3">
    <source>
        <dbReference type="PROSITE" id="PS50172"/>
    </source>
</evidence>
<evidence type="ECO:0000256" key="2">
    <source>
        <dbReference type="SAM" id="MobiDB-lite"/>
    </source>
</evidence>
<feature type="compositionally biased region" description="Polar residues" evidence="2">
    <location>
        <begin position="228"/>
        <end position="245"/>
    </location>
</feature>
<dbReference type="PANTHER" id="PTHR45997:SF1">
    <property type="entry name" value="DNA LIGASE 4"/>
    <property type="match status" value="1"/>
</dbReference>
<gene>
    <name evidence="4" type="ORF">B296_00042873</name>
</gene>
<proteinExistence type="predicted"/>
<comment type="caution">
    <text evidence="4">The sequence shown here is derived from an EMBL/GenBank/DDBJ whole genome shotgun (WGS) entry which is preliminary data.</text>
</comment>
<dbReference type="Gene3D" id="3.40.50.10190">
    <property type="entry name" value="BRCT domain"/>
    <property type="match status" value="1"/>
</dbReference>
<feature type="region of interest" description="Disordered" evidence="2">
    <location>
        <begin position="76"/>
        <end position="95"/>
    </location>
</feature>
<dbReference type="GO" id="GO:0032807">
    <property type="term" value="C:DNA ligase IV complex"/>
    <property type="evidence" value="ECO:0007669"/>
    <property type="project" value="TreeGrafter"/>
</dbReference>
<feature type="region of interest" description="Disordered" evidence="2">
    <location>
        <begin position="228"/>
        <end position="257"/>
    </location>
</feature>
<dbReference type="InterPro" id="IPR001357">
    <property type="entry name" value="BRCT_dom"/>
</dbReference>
<dbReference type="GO" id="GO:0006303">
    <property type="term" value="P:double-strand break repair via nonhomologous end joining"/>
    <property type="evidence" value="ECO:0007669"/>
    <property type="project" value="TreeGrafter"/>
</dbReference>
<sequence length="283" mass="31538">MNIAGIKYQAAVHHGDVIHYSWVLDCCKQKRLLHLQPKLVLAIFLSFSFSEHGLPASTSNMENRGVSKLLDKYKTGKRARPLRRDTGKGNPRSARHMRARIGNRPARIDREESVSSDSAVETGRAEALESRKYNNIMAEGESANDNMRSESAKACESLGGTLVIWGQTGSEGKRPAEMHKKQDSDVGLDSMHVIEDRLGESEKLEQMVDPLHAMLLDMIPSLSQRNVEDQSCSLGGEKQQQQDFNGNPVKKVDGEKEKLNVDANPVKKKVSYKDVAGQLLEDW</sequence>
<protein>
    <recommendedName>
        <fullName evidence="3">BRCT domain-containing protein</fullName>
    </recommendedName>
</protein>
<dbReference type="EMBL" id="AMZH03006688">
    <property type="protein sequence ID" value="RRT63186.1"/>
    <property type="molecule type" value="Genomic_DNA"/>
</dbReference>
<name>A0A426ZGT3_ENSVE</name>
<keyword evidence="1" id="KW-0233">DNA recombination</keyword>
<accession>A0A426ZGT3</accession>